<evidence type="ECO:0000313" key="2">
    <source>
        <dbReference type="EMBL" id="QVL32822.1"/>
    </source>
</evidence>
<dbReference type="EMBL" id="CP074694">
    <property type="protein sequence ID" value="QVL32822.1"/>
    <property type="molecule type" value="Genomic_DNA"/>
</dbReference>
<evidence type="ECO:0000256" key="1">
    <source>
        <dbReference type="ARBA" id="ARBA00044777"/>
    </source>
</evidence>
<protein>
    <recommendedName>
        <fullName evidence="1">Segregation and condensation protein A</fullName>
    </recommendedName>
</protein>
<dbReference type="KEGG" id="tsph:KIH39_02565"/>
<dbReference type="PANTHER" id="PTHR33969">
    <property type="entry name" value="SEGREGATION AND CONDENSATION PROTEIN A"/>
    <property type="match status" value="1"/>
</dbReference>
<dbReference type="InterPro" id="IPR003768">
    <property type="entry name" value="ScpA"/>
</dbReference>
<reference evidence="2" key="1">
    <citation type="submission" date="2021-05" db="EMBL/GenBank/DDBJ databases">
        <title>Complete genome sequence of the cellulolytic planctomycete Telmatocola sphagniphila SP2T and characterization of the first cellulase from planctomycetes.</title>
        <authorList>
            <person name="Rakitin A.L."/>
            <person name="Beletsky A.V."/>
            <person name="Naumoff D.G."/>
            <person name="Kulichevskaya I.S."/>
            <person name="Mardanov A.V."/>
            <person name="Ravin N.V."/>
            <person name="Dedysh S.N."/>
        </authorList>
    </citation>
    <scope>NUCLEOTIDE SEQUENCE</scope>
    <source>
        <strain evidence="2">SP2T</strain>
    </source>
</reference>
<accession>A0A8E6B7K3</accession>
<proteinExistence type="predicted"/>
<gene>
    <name evidence="2" type="ORF">KIH39_02565</name>
</gene>
<dbReference type="RefSeq" id="WP_213497712.1">
    <property type="nucleotide sequence ID" value="NZ_CP074694.1"/>
</dbReference>
<dbReference type="Proteomes" id="UP000676194">
    <property type="component" value="Chromosome"/>
</dbReference>
<keyword evidence="3" id="KW-1185">Reference proteome</keyword>
<name>A0A8E6B7K3_9BACT</name>
<dbReference type="AlphaFoldDB" id="A0A8E6B7K3"/>
<evidence type="ECO:0000313" key="3">
    <source>
        <dbReference type="Proteomes" id="UP000676194"/>
    </source>
</evidence>
<dbReference type="Pfam" id="PF02616">
    <property type="entry name" value="SMC_ScpA"/>
    <property type="match status" value="1"/>
</dbReference>
<dbReference type="PANTHER" id="PTHR33969:SF2">
    <property type="entry name" value="SEGREGATION AND CONDENSATION PROTEIN A"/>
    <property type="match status" value="1"/>
</dbReference>
<sequence length="250" mass="28937">MDSTDFQIRLQTFTGPFDLLLHLVKRNEIDLREVSIAGIANQFFEHIRILKWLDFELAGDFLVVAATLMEIKSRQLLPRGESTEDSPIEEEKHSLVQQLIEYRRIKKAASLLEIISSQQSKKLARQAIPEEESLEASTSLQKVEIWDLLNSFGKLIREWEEKNESQTIVDEMPQAFFEDSILTRLNRQAPISFESIFETPRTKMRLIGFFLALLELAKQQKIALYFGENEAILLDLVRPPEFFHGSKIEA</sequence>
<dbReference type="Gene3D" id="6.10.250.2410">
    <property type="match status" value="1"/>
</dbReference>
<organism evidence="2 3">
    <name type="scientific">Telmatocola sphagniphila</name>
    <dbReference type="NCBI Taxonomy" id="1123043"/>
    <lineage>
        <taxon>Bacteria</taxon>
        <taxon>Pseudomonadati</taxon>
        <taxon>Planctomycetota</taxon>
        <taxon>Planctomycetia</taxon>
        <taxon>Gemmatales</taxon>
        <taxon>Gemmataceae</taxon>
    </lineage>
</organism>